<comment type="caution">
    <text evidence="1">The sequence shown here is derived from an EMBL/GenBank/DDBJ whole genome shotgun (WGS) entry which is preliminary data.</text>
</comment>
<organism evidence="1 2">
    <name type="scientific">Adineta steineri</name>
    <dbReference type="NCBI Taxonomy" id="433720"/>
    <lineage>
        <taxon>Eukaryota</taxon>
        <taxon>Metazoa</taxon>
        <taxon>Spiralia</taxon>
        <taxon>Gnathifera</taxon>
        <taxon>Rotifera</taxon>
        <taxon>Eurotatoria</taxon>
        <taxon>Bdelloidea</taxon>
        <taxon>Adinetida</taxon>
        <taxon>Adinetidae</taxon>
        <taxon>Adineta</taxon>
    </lineage>
</organism>
<name>A0A815DGR2_9BILA</name>
<accession>A0A815DGR2</accession>
<gene>
    <name evidence="1" type="ORF">VCS650_LOCUS30821</name>
</gene>
<evidence type="ECO:0000313" key="2">
    <source>
        <dbReference type="Proteomes" id="UP000663891"/>
    </source>
</evidence>
<proteinExistence type="predicted"/>
<evidence type="ECO:0000313" key="1">
    <source>
        <dbReference type="EMBL" id="CAF1296846.1"/>
    </source>
</evidence>
<dbReference type="AlphaFoldDB" id="A0A815DGR2"/>
<dbReference type="OrthoDB" id="10021055at2759"/>
<dbReference type="EMBL" id="CAJNON010000511">
    <property type="protein sequence ID" value="CAF1296846.1"/>
    <property type="molecule type" value="Genomic_DNA"/>
</dbReference>
<sequence>PRHREVSLRVSLPVGQRLDLYIQNGEVLARC</sequence>
<reference evidence="1" key="1">
    <citation type="submission" date="2021-02" db="EMBL/GenBank/DDBJ databases">
        <authorList>
            <person name="Nowell W R."/>
        </authorList>
    </citation>
    <scope>NUCLEOTIDE SEQUENCE</scope>
</reference>
<dbReference type="Proteomes" id="UP000663891">
    <property type="component" value="Unassembled WGS sequence"/>
</dbReference>
<protein>
    <submittedName>
        <fullName evidence="1">Uncharacterized protein</fullName>
    </submittedName>
</protein>
<feature type="non-terminal residue" evidence="1">
    <location>
        <position position="1"/>
    </location>
</feature>